<name>A0A0F9D1W7_9ZZZZ</name>
<accession>A0A0F9D1W7</accession>
<proteinExistence type="predicted"/>
<sequence>MIEKDDAVKQAFVRLNDELCQYERATSRGGLLLYIPDHRDEEIVITLGGKPHIELYAPEEKEELKHVFRNAIIRRFNSE</sequence>
<comment type="caution">
    <text evidence="1">The sequence shown here is derived from an EMBL/GenBank/DDBJ whole genome shotgun (WGS) entry which is preliminary data.</text>
</comment>
<reference evidence="1" key="1">
    <citation type="journal article" date="2015" name="Nature">
        <title>Complex archaea that bridge the gap between prokaryotes and eukaryotes.</title>
        <authorList>
            <person name="Spang A."/>
            <person name="Saw J.H."/>
            <person name="Jorgensen S.L."/>
            <person name="Zaremba-Niedzwiedzka K."/>
            <person name="Martijn J."/>
            <person name="Lind A.E."/>
            <person name="van Eijk R."/>
            <person name="Schleper C."/>
            <person name="Guy L."/>
            <person name="Ettema T.J."/>
        </authorList>
    </citation>
    <scope>NUCLEOTIDE SEQUENCE</scope>
</reference>
<gene>
    <name evidence="1" type="ORF">LCGC14_2599440</name>
</gene>
<dbReference type="EMBL" id="LAZR01043850">
    <property type="protein sequence ID" value="KKL06098.1"/>
    <property type="molecule type" value="Genomic_DNA"/>
</dbReference>
<evidence type="ECO:0000313" key="1">
    <source>
        <dbReference type="EMBL" id="KKL06098.1"/>
    </source>
</evidence>
<protein>
    <submittedName>
        <fullName evidence="1">Uncharacterized protein</fullName>
    </submittedName>
</protein>
<dbReference type="AlphaFoldDB" id="A0A0F9D1W7"/>
<organism evidence="1">
    <name type="scientific">marine sediment metagenome</name>
    <dbReference type="NCBI Taxonomy" id="412755"/>
    <lineage>
        <taxon>unclassified sequences</taxon>
        <taxon>metagenomes</taxon>
        <taxon>ecological metagenomes</taxon>
    </lineage>
</organism>